<dbReference type="Gene3D" id="1.10.533.10">
    <property type="entry name" value="Death Domain, Fas"/>
    <property type="match status" value="1"/>
</dbReference>
<reference evidence="12 13" key="1">
    <citation type="submission" date="2019-08" db="EMBL/GenBank/DDBJ databases">
        <title>The genome of the soybean aphid Biotype 1, its phylome, world population structure and adaptation to the North American continent.</title>
        <authorList>
            <person name="Giordano R."/>
            <person name="Donthu R.K."/>
            <person name="Hernandez A.G."/>
            <person name="Wright C.L."/>
            <person name="Zimin A.V."/>
        </authorList>
    </citation>
    <scope>NUCLEOTIDE SEQUENCE [LARGE SCALE GENOMIC DNA]</scope>
    <source>
        <tissue evidence="12">Whole aphids</tissue>
    </source>
</reference>
<evidence type="ECO:0000256" key="1">
    <source>
        <dbReference type="ARBA" id="ARBA00010134"/>
    </source>
</evidence>
<evidence type="ECO:0000256" key="3">
    <source>
        <dbReference type="ARBA" id="ARBA00022703"/>
    </source>
</evidence>
<evidence type="ECO:0000313" key="12">
    <source>
        <dbReference type="EMBL" id="KAE9532542.1"/>
    </source>
</evidence>
<evidence type="ECO:0000256" key="8">
    <source>
        <dbReference type="RuleBase" id="RU003971"/>
    </source>
</evidence>
<dbReference type="InterPro" id="IPR011029">
    <property type="entry name" value="DEATH-like_dom_sf"/>
</dbReference>
<sequence>MEQYHRKLINDCMSELVYVTSNLNAIVDNLLEKTVINEWMKNYILEDDGESDSKTKLYELIQGRGPQAFTALCKVLEETGNLEARDVLTLYQTRKEKEEQLDKTFDKMILKHDDSYVKIHPERKRMDNYEDNLNPRAYTMGSNPKGHALILNINNIKDRDERKGSKVDMENLKKLFKGLGYIVHPKEDLSEKEFKSVIKEFINICHTEKASSIVVFIMSHGEAAKNSRSVNIITADGNKINTDWIIDQFVPKKKPTISIPKLFFIQACRGEISDFGWKYCDGEKNVVQTDSTTISSTGSMYNRRYKDIFIAFATVPGHTAIRDPIDGSWFVQKLCEVIRTNAFNKDLASMMLMVDAEVEKLSSTQYGYQTLEWSSRGFNKRFFFNPGLYDDNSDHDSSITTSTNPTDV</sequence>
<dbReference type="PANTHER" id="PTHR47901:SF8">
    <property type="entry name" value="CASPASE-3"/>
    <property type="match status" value="1"/>
</dbReference>
<evidence type="ECO:0000256" key="2">
    <source>
        <dbReference type="ARBA" id="ARBA00022670"/>
    </source>
</evidence>
<accession>A0A6G0TIK0</accession>
<name>A0A6G0TIK0_APHGL</name>
<feature type="domain" description="Caspase family p20" evidence="10">
    <location>
        <begin position="144"/>
        <end position="272"/>
    </location>
</feature>
<dbReference type="Pfam" id="PF00656">
    <property type="entry name" value="Peptidase_C14"/>
    <property type="match status" value="1"/>
</dbReference>
<dbReference type="InterPro" id="IPR001309">
    <property type="entry name" value="Pept_C14_p20"/>
</dbReference>
<dbReference type="EMBL" id="VYZN01000038">
    <property type="protein sequence ID" value="KAE9532542.1"/>
    <property type="molecule type" value="Genomic_DNA"/>
</dbReference>
<feature type="active site" evidence="7">
    <location>
        <position position="220"/>
    </location>
</feature>
<dbReference type="GO" id="GO:0006915">
    <property type="term" value="P:apoptotic process"/>
    <property type="evidence" value="ECO:0007669"/>
    <property type="project" value="UniProtKB-KW"/>
</dbReference>
<feature type="domain" description="CARD" evidence="11">
    <location>
        <begin position="1"/>
        <end position="79"/>
    </location>
</feature>
<dbReference type="GO" id="GO:0042981">
    <property type="term" value="P:regulation of apoptotic process"/>
    <property type="evidence" value="ECO:0007669"/>
    <property type="project" value="InterPro"/>
</dbReference>
<dbReference type="GO" id="GO:0004197">
    <property type="term" value="F:cysteine-type endopeptidase activity"/>
    <property type="evidence" value="ECO:0007669"/>
    <property type="project" value="InterPro"/>
</dbReference>
<dbReference type="InterPro" id="IPR029030">
    <property type="entry name" value="Caspase-like_dom_sf"/>
</dbReference>
<evidence type="ECO:0000259" key="11">
    <source>
        <dbReference type="PROSITE" id="PS50209"/>
    </source>
</evidence>
<dbReference type="PANTHER" id="PTHR47901">
    <property type="entry name" value="CASPASE RECRUITMENT DOMAIN-CONTAINING PROTEIN 18"/>
    <property type="match status" value="1"/>
</dbReference>
<keyword evidence="5" id="KW-0788">Thiol protease</keyword>
<dbReference type="CDD" id="cd01671">
    <property type="entry name" value="CARD"/>
    <property type="match status" value="1"/>
</dbReference>
<dbReference type="InterPro" id="IPR002138">
    <property type="entry name" value="Pept_C14_p10"/>
</dbReference>
<proteinExistence type="inferred from homology"/>
<dbReference type="PROSITE" id="PS50207">
    <property type="entry name" value="CASPASE_P10"/>
    <property type="match status" value="1"/>
</dbReference>
<evidence type="ECO:0008006" key="14">
    <source>
        <dbReference type="Google" id="ProtNLM"/>
    </source>
</evidence>
<evidence type="ECO:0000259" key="9">
    <source>
        <dbReference type="PROSITE" id="PS50207"/>
    </source>
</evidence>
<dbReference type="PROSITE" id="PS50209">
    <property type="entry name" value="CARD"/>
    <property type="match status" value="1"/>
</dbReference>
<dbReference type="AlphaFoldDB" id="A0A6G0TIK0"/>
<comment type="similarity">
    <text evidence="1 8">Belongs to the peptidase C14A family.</text>
</comment>
<dbReference type="Gene3D" id="3.40.50.1460">
    <property type="match status" value="1"/>
</dbReference>
<evidence type="ECO:0000259" key="10">
    <source>
        <dbReference type="PROSITE" id="PS50208"/>
    </source>
</evidence>
<feature type="active site" evidence="7">
    <location>
        <position position="268"/>
    </location>
</feature>
<dbReference type="OrthoDB" id="6097640at2759"/>
<protein>
    <recommendedName>
        <fullName evidence="14">Caspase</fullName>
    </recommendedName>
</protein>
<organism evidence="12 13">
    <name type="scientific">Aphis glycines</name>
    <name type="common">Soybean aphid</name>
    <dbReference type="NCBI Taxonomy" id="307491"/>
    <lineage>
        <taxon>Eukaryota</taxon>
        <taxon>Metazoa</taxon>
        <taxon>Ecdysozoa</taxon>
        <taxon>Arthropoda</taxon>
        <taxon>Hexapoda</taxon>
        <taxon>Insecta</taxon>
        <taxon>Pterygota</taxon>
        <taxon>Neoptera</taxon>
        <taxon>Paraneoptera</taxon>
        <taxon>Hemiptera</taxon>
        <taxon>Sternorrhyncha</taxon>
        <taxon>Aphidomorpha</taxon>
        <taxon>Aphidoidea</taxon>
        <taxon>Aphididae</taxon>
        <taxon>Aphidini</taxon>
        <taxon>Aphis</taxon>
        <taxon>Aphis</taxon>
    </lineage>
</organism>
<dbReference type="PRINTS" id="PR00376">
    <property type="entry name" value="IL1BCENZYME"/>
</dbReference>
<keyword evidence="3" id="KW-0053">Apoptosis</keyword>
<dbReference type="PIRSF" id="PIRSF038001">
    <property type="entry name" value="Caspase_ICE"/>
    <property type="match status" value="1"/>
</dbReference>
<feature type="domain" description="Caspase family p10" evidence="9">
    <location>
        <begin position="306"/>
        <end position="386"/>
    </location>
</feature>
<dbReference type="InterPro" id="IPR002398">
    <property type="entry name" value="Pept_C14"/>
</dbReference>
<dbReference type="InterPro" id="IPR001315">
    <property type="entry name" value="CARD"/>
</dbReference>
<keyword evidence="4" id="KW-0378">Hydrolase</keyword>
<keyword evidence="13" id="KW-1185">Reference proteome</keyword>
<dbReference type="SUPFAM" id="SSF52129">
    <property type="entry name" value="Caspase-like"/>
    <property type="match status" value="1"/>
</dbReference>
<keyword evidence="2" id="KW-0645">Protease</keyword>
<evidence type="ECO:0000256" key="7">
    <source>
        <dbReference type="PIRSR" id="PIRSR038001-1"/>
    </source>
</evidence>
<keyword evidence="6" id="KW-0865">Zymogen</keyword>
<comment type="caution">
    <text evidence="12">The sequence shown here is derived from an EMBL/GenBank/DDBJ whole genome shotgun (WGS) entry which is preliminary data.</text>
</comment>
<dbReference type="Proteomes" id="UP000475862">
    <property type="component" value="Unassembled WGS sequence"/>
</dbReference>
<evidence type="ECO:0000256" key="5">
    <source>
        <dbReference type="ARBA" id="ARBA00022807"/>
    </source>
</evidence>
<dbReference type="SMART" id="SM00115">
    <property type="entry name" value="CASc"/>
    <property type="match status" value="1"/>
</dbReference>
<gene>
    <name evidence="12" type="ORF">AGLY_009623</name>
</gene>
<dbReference type="SUPFAM" id="SSF47986">
    <property type="entry name" value="DEATH domain"/>
    <property type="match status" value="1"/>
</dbReference>
<dbReference type="InterPro" id="IPR011600">
    <property type="entry name" value="Pept_C14_caspase"/>
</dbReference>
<dbReference type="PROSITE" id="PS50208">
    <property type="entry name" value="CASPASE_P20"/>
    <property type="match status" value="1"/>
</dbReference>
<dbReference type="Pfam" id="PF00619">
    <property type="entry name" value="CARD"/>
    <property type="match status" value="1"/>
</dbReference>
<dbReference type="InterPro" id="IPR015917">
    <property type="entry name" value="Pept_C14A"/>
</dbReference>
<evidence type="ECO:0000313" key="13">
    <source>
        <dbReference type="Proteomes" id="UP000475862"/>
    </source>
</evidence>
<evidence type="ECO:0000256" key="6">
    <source>
        <dbReference type="ARBA" id="ARBA00023145"/>
    </source>
</evidence>
<dbReference type="GO" id="GO:0006508">
    <property type="term" value="P:proteolysis"/>
    <property type="evidence" value="ECO:0007669"/>
    <property type="project" value="UniProtKB-KW"/>
</dbReference>
<evidence type="ECO:0000256" key="4">
    <source>
        <dbReference type="ARBA" id="ARBA00022801"/>
    </source>
</evidence>